<dbReference type="InterPro" id="IPR019149">
    <property type="entry name" value="ABHD18"/>
</dbReference>
<dbReference type="Pfam" id="PF09752">
    <property type="entry name" value="ABHD18"/>
    <property type="match status" value="1"/>
</dbReference>
<comment type="caution">
    <text evidence="1">The sequence shown here is derived from an EMBL/GenBank/DDBJ whole genome shotgun (WGS) entry which is preliminary data.</text>
</comment>
<keyword evidence="2" id="KW-1185">Reference proteome</keyword>
<dbReference type="OrthoDB" id="9987145at2759"/>
<dbReference type="Gene3D" id="3.40.50.1820">
    <property type="entry name" value="alpha/beta hydrolase"/>
    <property type="match status" value="1"/>
</dbReference>
<dbReference type="PANTHER" id="PTHR13617">
    <property type="entry name" value="PROTEIN ABHD18"/>
    <property type="match status" value="1"/>
</dbReference>
<accession>A0A2A2JFR2</accession>
<dbReference type="Proteomes" id="UP000218231">
    <property type="component" value="Unassembled WGS sequence"/>
</dbReference>
<sequence>MSGRIDVIVRSWLLRPFVQLFTDSFGDPKCLKELYIHQRGIVGNRLTTSQIKLENVPMKILEDKREKDVRIVTGQFKSPYAAVCPNHLIGPNEIVPFKAFLPSEQKGLCVLLPATGDQTILLREKQIARPLLQHGIATILPEIPFYGNRKPPTQTLSRLKNVSDLFVMGAAIIFEVNYLLQWAYKEGFWPLGISGTSLGGFMTSLAASNICHPVIALPSLSWTTAAPVYTLGEISTSIPYDRLQRQLEDRHYTDKLKEVPGTEWVDRARAMNDKNQLGLAKNLMWILMEDFTNLTNYPVPLEPTLCHCIIGDQDRYIVRNDAPDFEKVWPGMSVEHLQGHGHVTAFMLARSLLNPRLVALFQKASSPDYCPKPSSSINVPITPTPIKNIIIP</sequence>
<dbReference type="EMBL" id="LIAE01010458">
    <property type="protein sequence ID" value="PAV60618.1"/>
    <property type="molecule type" value="Genomic_DNA"/>
</dbReference>
<dbReference type="PANTHER" id="PTHR13617:SF14">
    <property type="entry name" value="PROTEIN ABHD18"/>
    <property type="match status" value="1"/>
</dbReference>
<protein>
    <submittedName>
        <fullName evidence="1">Uncharacterized protein</fullName>
    </submittedName>
</protein>
<organism evidence="1 2">
    <name type="scientific">Diploscapter pachys</name>
    <dbReference type="NCBI Taxonomy" id="2018661"/>
    <lineage>
        <taxon>Eukaryota</taxon>
        <taxon>Metazoa</taxon>
        <taxon>Ecdysozoa</taxon>
        <taxon>Nematoda</taxon>
        <taxon>Chromadorea</taxon>
        <taxon>Rhabditida</taxon>
        <taxon>Rhabditina</taxon>
        <taxon>Rhabditomorpha</taxon>
        <taxon>Rhabditoidea</taxon>
        <taxon>Rhabditidae</taxon>
        <taxon>Diploscapter</taxon>
    </lineage>
</organism>
<gene>
    <name evidence="1" type="ORF">WR25_04562</name>
</gene>
<dbReference type="AlphaFoldDB" id="A0A2A2JFR2"/>
<dbReference type="InterPro" id="IPR029058">
    <property type="entry name" value="AB_hydrolase_fold"/>
</dbReference>
<evidence type="ECO:0000313" key="2">
    <source>
        <dbReference type="Proteomes" id="UP000218231"/>
    </source>
</evidence>
<reference evidence="1 2" key="1">
    <citation type="journal article" date="2017" name="Curr. Biol.">
        <title>Genome architecture and evolution of a unichromosomal asexual nematode.</title>
        <authorList>
            <person name="Fradin H."/>
            <person name="Zegar C."/>
            <person name="Gutwein M."/>
            <person name="Lucas J."/>
            <person name="Kovtun M."/>
            <person name="Corcoran D."/>
            <person name="Baugh L.R."/>
            <person name="Kiontke K."/>
            <person name="Gunsalus K."/>
            <person name="Fitch D.H."/>
            <person name="Piano F."/>
        </authorList>
    </citation>
    <scope>NUCLEOTIDE SEQUENCE [LARGE SCALE GENOMIC DNA]</scope>
    <source>
        <strain evidence="1">PF1309</strain>
    </source>
</reference>
<proteinExistence type="predicted"/>
<name>A0A2A2JFR2_9BILA</name>
<evidence type="ECO:0000313" key="1">
    <source>
        <dbReference type="EMBL" id="PAV60618.1"/>
    </source>
</evidence>
<dbReference type="SUPFAM" id="SSF53474">
    <property type="entry name" value="alpha/beta-Hydrolases"/>
    <property type="match status" value="1"/>
</dbReference>